<accession>I7LIL1</accession>
<keyword evidence="3" id="KW-1185">Reference proteome</keyword>
<dbReference type="STRING" id="857293.CAAU_0968"/>
<protein>
    <recommendedName>
        <fullName evidence="1">DUF5659 domain-containing protein</fullName>
    </recommendedName>
</protein>
<dbReference type="Proteomes" id="UP000007652">
    <property type="component" value="Unassembled WGS sequence"/>
</dbReference>
<feature type="domain" description="DUF5659" evidence="1">
    <location>
        <begin position="1"/>
        <end position="72"/>
    </location>
</feature>
<name>I7LIL1_9CLOT</name>
<evidence type="ECO:0000259" key="1">
    <source>
        <dbReference type="Pfam" id="PF18903"/>
    </source>
</evidence>
<sequence>MKEYKTISLNRAAVLLSCGIKLLRIEDSKKGKQFVFEYSPKVDELINDFLNGSLNCNIKVFIDNIRQLKDILLS</sequence>
<proteinExistence type="predicted"/>
<evidence type="ECO:0000313" key="3">
    <source>
        <dbReference type="Proteomes" id="UP000007652"/>
    </source>
</evidence>
<dbReference type="AlphaFoldDB" id="I7LIL1"/>
<dbReference type="RefSeq" id="WP_008908326.1">
    <property type="nucleotide sequence ID" value="NZ_CAKP01000047.1"/>
</dbReference>
<dbReference type="InterPro" id="IPR043718">
    <property type="entry name" value="DUF5659"/>
</dbReference>
<dbReference type="OrthoDB" id="9936210at2"/>
<comment type="caution">
    <text evidence="2">The sequence shown here is derived from an EMBL/GenBank/DDBJ whole genome shotgun (WGS) entry which is preliminary data.</text>
</comment>
<dbReference type="Pfam" id="PF18903">
    <property type="entry name" value="DUF5659"/>
    <property type="match status" value="1"/>
</dbReference>
<organism evidence="2 3">
    <name type="scientific">Caloramator australicus RC3</name>
    <dbReference type="NCBI Taxonomy" id="857293"/>
    <lineage>
        <taxon>Bacteria</taxon>
        <taxon>Bacillati</taxon>
        <taxon>Bacillota</taxon>
        <taxon>Clostridia</taxon>
        <taxon>Eubacteriales</taxon>
        <taxon>Clostridiaceae</taxon>
        <taxon>Caloramator</taxon>
    </lineage>
</organism>
<dbReference type="EMBL" id="CAKP01000047">
    <property type="protein sequence ID" value="CCJ33052.1"/>
    <property type="molecule type" value="Genomic_DNA"/>
</dbReference>
<evidence type="ECO:0000313" key="2">
    <source>
        <dbReference type="EMBL" id="CCJ33052.1"/>
    </source>
</evidence>
<gene>
    <name evidence="2" type="ORF">CAAU_0968</name>
</gene>
<reference evidence="2 3" key="1">
    <citation type="journal article" date="2011" name="J. Bacteriol.">
        <title>Draft genome sequence of Caloramator australicus strain RC3T, a thermoanaerobe from the Great Artesian Basin of Australia.</title>
        <authorList>
            <person name="Ogg C.D."/>
            <person name="Patel B.K.C."/>
        </authorList>
    </citation>
    <scope>NUCLEOTIDE SEQUENCE [LARGE SCALE GENOMIC DNA]</scope>
    <source>
        <strain evidence="2 3">RC3</strain>
    </source>
</reference>